<dbReference type="RefSeq" id="XP_024741132.1">
    <property type="nucleotide sequence ID" value="XM_024871780.1"/>
</dbReference>
<proteinExistence type="predicted"/>
<organism evidence="2 3">
    <name type="scientific">Hyaloscypha bicolor E</name>
    <dbReference type="NCBI Taxonomy" id="1095630"/>
    <lineage>
        <taxon>Eukaryota</taxon>
        <taxon>Fungi</taxon>
        <taxon>Dikarya</taxon>
        <taxon>Ascomycota</taxon>
        <taxon>Pezizomycotina</taxon>
        <taxon>Leotiomycetes</taxon>
        <taxon>Helotiales</taxon>
        <taxon>Hyaloscyphaceae</taxon>
        <taxon>Hyaloscypha</taxon>
        <taxon>Hyaloscypha bicolor</taxon>
    </lineage>
</organism>
<feature type="compositionally biased region" description="Polar residues" evidence="1">
    <location>
        <begin position="121"/>
        <end position="140"/>
    </location>
</feature>
<dbReference type="EMBL" id="KZ613769">
    <property type="protein sequence ID" value="PMD64228.1"/>
    <property type="molecule type" value="Genomic_DNA"/>
</dbReference>
<dbReference type="AlphaFoldDB" id="A0A2J6TMN4"/>
<protein>
    <submittedName>
        <fullName evidence="2">Uncharacterized protein</fullName>
    </submittedName>
</protein>
<evidence type="ECO:0000313" key="3">
    <source>
        <dbReference type="Proteomes" id="UP000235371"/>
    </source>
</evidence>
<name>A0A2J6TMN4_9HELO</name>
<evidence type="ECO:0000256" key="1">
    <source>
        <dbReference type="SAM" id="MobiDB-lite"/>
    </source>
</evidence>
<dbReference type="Proteomes" id="UP000235371">
    <property type="component" value="Unassembled WGS sequence"/>
</dbReference>
<gene>
    <name evidence="2" type="ORF">K444DRAFT_307607</name>
</gene>
<accession>A0A2J6TMN4</accession>
<feature type="region of interest" description="Disordered" evidence="1">
    <location>
        <begin position="117"/>
        <end position="140"/>
    </location>
</feature>
<sequence>MTTRIPSTLFFLEPHYNREGPAYRSLFMPPHFINLSRVKFLAVCWWRLCWIVSKFMLVTVYQPSAFPKGRDYERPYTRSTIQFMSELNGTCKIPFHHRSIPYLLALCISLLPHKPGDTPHHSSQTQEPNNTDTNNGTCRNTFRRPRCSRAWVSWR</sequence>
<keyword evidence="3" id="KW-1185">Reference proteome</keyword>
<dbReference type="GeneID" id="36579862"/>
<reference evidence="2 3" key="1">
    <citation type="submission" date="2016-04" db="EMBL/GenBank/DDBJ databases">
        <title>A degradative enzymes factory behind the ericoid mycorrhizal symbiosis.</title>
        <authorList>
            <consortium name="DOE Joint Genome Institute"/>
            <person name="Martino E."/>
            <person name="Morin E."/>
            <person name="Grelet G."/>
            <person name="Kuo A."/>
            <person name="Kohler A."/>
            <person name="Daghino S."/>
            <person name="Barry K."/>
            <person name="Choi C."/>
            <person name="Cichocki N."/>
            <person name="Clum A."/>
            <person name="Copeland A."/>
            <person name="Hainaut M."/>
            <person name="Haridas S."/>
            <person name="Labutti K."/>
            <person name="Lindquist E."/>
            <person name="Lipzen A."/>
            <person name="Khouja H.-R."/>
            <person name="Murat C."/>
            <person name="Ohm R."/>
            <person name="Olson A."/>
            <person name="Spatafora J."/>
            <person name="Veneault-Fourrey C."/>
            <person name="Henrissat B."/>
            <person name="Grigoriev I."/>
            <person name="Martin F."/>
            <person name="Perotto S."/>
        </authorList>
    </citation>
    <scope>NUCLEOTIDE SEQUENCE [LARGE SCALE GENOMIC DNA]</scope>
    <source>
        <strain evidence="2 3">E</strain>
    </source>
</reference>
<dbReference type="InParanoid" id="A0A2J6TMN4"/>
<evidence type="ECO:0000313" key="2">
    <source>
        <dbReference type="EMBL" id="PMD64228.1"/>
    </source>
</evidence>